<accession>A0ABQ9ZT85</accession>
<organism evidence="2 3">
    <name type="scientific">Daphnia magna</name>
    <dbReference type="NCBI Taxonomy" id="35525"/>
    <lineage>
        <taxon>Eukaryota</taxon>
        <taxon>Metazoa</taxon>
        <taxon>Ecdysozoa</taxon>
        <taxon>Arthropoda</taxon>
        <taxon>Crustacea</taxon>
        <taxon>Branchiopoda</taxon>
        <taxon>Diplostraca</taxon>
        <taxon>Cladocera</taxon>
        <taxon>Anomopoda</taxon>
        <taxon>Daphniidae</taxon>
        <taxon>Daphnia</taxon>
    </lineage>
</organism>
<evidence type="ECO:0000313" key="3">
    <source>
        <dbReference type="Proteomes" id="UP001234178"/>
    </source>
</evidence>
<keyword evidence="1" id="KW-0812">Transmembrane</keyword>
<evidence type="ECO:0000256" key="1">
    <source>
        <dbReference type="SAM" id="Phobius"/>
    </source>
</evidence>
<evidence type="ECO:0000313" key="2">
    <source>
        <dbReference type="EMBL" id="KAK4015684.1"/>
    </source>
</evidence>
<keyword evidence="1" id="KW-1133">Transmembrane helix</keyword>
<sequence>MSRIGQSSVMGSINERGGLHFTSSSLSLNFNFGLLFLKLINLSAFTIMFLYPKHLIPGKAVRGTCLRFKCDKVLLVAFFPVAEGTHTAFSTGIVLESWTERITSVEIATQFLRSNLNYGNTSASSYPIGWTGMDGNKASDSSMR</sequence>
<keyword evidence="1" id="KW-0472">Membrane</keyword>
<dbReference type="EMBL" id="JAOYFB010000005">
    <property type="protein sequence ID" value="KAK4015684.1"/>
    <property type="molecule type" value="Genomic_DNA"/>
</dbReference>
<feature type="transmembrane region" description="Helical" evidence="1">
    <location>
        <begin position="30"/>
        <end position="51"/>
    </location>
</feature>
<proteinExistence type="predicted"/>
<dbReference type="Proteomes" id="UP001234178">
    <property type="component" value="Unassembled WGS sequence"/>
</dbReference>
<name>A0ABQ9ZT85_9CRUS</name>
<protein>
    <submittedName>
        <fullName evidence="2">Uncharacterized protein</fullName>
    </submittedName>
</protein>
<comment type="caution">
    <text evidence="2">The sequence shown here is derived from an EMBL/GenBank/DDBJ whole genome shotgun (WGS) entry which is preliminary data.</text>
</comment>
<reference evidence="2 3" key="1">
    <citation type="journal article" date="2023" name="Nucleic Acids Res.">
        <title>The hologenome of Daphnia magna reveals possible DNA methylation and microbiome-mediated evolution of the host genome.</title>
        <authorList>
            <person name="Chaturvedi A."/>
            <person name="Li X."/>
            <person name="Dhandapani V."/>
            <person name="Marshall H."/>
            <person name="Kissane S."/>
            <person name="Cuenca-Cambronero M."/>
            <person name="Asole G."/>
            <person name="Calvet F."/>
            <person name="Ruiz-Romero M."/>
            <person name="Marangio P."/>
            <person name="Guigo R."/>
            <person name="Rago D."/>
            <person name="Mirbahai L."/>
            <person name="Eastwood N."/>
            <person name="Colbourne J.K."/>
            <person name="Zhou J."/>
            <person name="Mallon E."/>
            <person name="Orsini L."/>
        </authorList>
    </citation>
    <scope>NUCLEOTIDE SEQUENCE [LARGE SCALE GENOMIC DNA]</scope>
    <source>
        <strain evidence="2">LRV0_1</strain>
    </source>
</reference>
<gene>
    <name evidence="2" type="ORF">OUZ56_030658</name>
</gene>
<keyword evidence="3" id="KW-1185">Reference proteome</keyword>